<protein>
    <submittedName>
        <fullName evidence="5">HTH-type transcriptional activator RhaS</fullName>
    </submittedName>
</protein>
<dbReference type="GO" id="GO:0005829">
    <property type="term" value="C:cytosol"/>
    <property type="evidence" value="ECO:0007669"/>
    <property type="project" value="TreeGrafter"/>
</dbReference>
<reference evidence="5 6" key="1">
    <citation type="submission" date="2020-06" db="EMBL/GenBank/DDBJ databases">
        <authorList>
            <person name="De Coninck B."/>
            <person name="Ibrahim H."/>
        </authorList>
    </citation>
    <scope>NUCLEOTIDE SEQUENCE [LARGE SCALE GENOMIC DNA]</scope>
    <source>
        <strain evidence="5">Ag_rhizogenes_K599</strain>
    </source>
</reference>
<dbReference type="GO" id="GO:0000976">
    <property type="term" value="F:transcription cis-regulatory region binding"/>
    <property type="evidence" value="ECO:0007669"/>
    <property type="project" value="TreeGrafter"/>
</dbReference>
<comment type="caution">
    <text evidence="5">The sequence shown here is derived from an EMBL/GenBank/DDBJ whole genome shotgun (WGS) entry which is preliminary data.</text>
</comment>
<evidence type="ECO:0000313" key="5">
    <source>
        <dbReference type="EMBL" id="CAD0210164.1"/>
    </source>
</evidence>
<dbReference type="AlphaFoldDB" id="A0AAN2A1Y5"/>
<gene>
    <name evidence="5" type="primary">rhaS_1</name>
    <name evidence="5" type="ORF">AGRHK599_LOCUS177</name>
</gene>
<evidence type="ECO:0000259" key="4">
    <source>
        <dbReference type="PROSITE" id="PS01124"/>
    </source>
</evidence>
<dbReference type="InterPro" id="IPR018060">
    <property type="entry name" value="HTH_AraC"/>
</dbReference>
<keyword evidence="2" id="KW-0238">DNA-binding</keyword>
<dbReference type="PANTHER" id="PTHR47894">
    <property type="entry name" value="HTH-TYPE TRANSCRIPTIONAL REGULATOR GADX"/>
    <property type="match status" value="1"/>
</dbReference>
<evidence type="ECO:0000256" key="1">
    <source>
        <dbReference type="ARBA" id="ARBA00023015"/>
    </source>
</evidence>
<dbReference type="SUPFAM" id="SSF46689">
    <property type="entry name" value="Homeodomain-like"/>
    <property type="match status" value="1"/>
</dbReference>
<dbReference type="PANTHER" id="PTHR47894:SF4">
    <property type="entry name" value="HTH-TYPE TRANSCRIPTIONAL REGULATOR GADX"/>
    <property type="match status" value="1"/>
</dbReference>
<sequence length="273" mass="30432">MKPFATPHIETATPCKDDVSVLSITQATAATFSDLFIRLTFLCFIRAGSKRVICPINGELTAREGDLLVFPPGSLVTLENRPLLDAHYRAEGVYFSHDLINSVFTDQRHSDSPPGIQVIRALANAPDILERIQDTLNDSSLPPPIRRHRLREPLIWLQHQGIRLSARTDEQPSSKLRSLIESDPSRDWRVSDVARSFAMSEATFRRSLARSGLGFSRVLQNTRLEKGLALLQATDTPISQIALECGFKTPSHFSDSFKKRFGIKPKAIRSAGD</sequence>
<evidence type="ECO:0000313" key="6">
    <source>
        <dbReference type="Proteomes" id="UP000528185"/>
    </source>
</evidence>
<dbReference type="SMART" id="SM00342">
    <property type="entry name" value="HTH_ARAC"/>
    <property type="match status" value="1"/>
</dbReference>
<dbReference type="EMBL" id="CAICSX020000001">
    <property type="protein sequence ID" value="CAD0210164.1"/>
    <property type="molecule type" value="Genomic_DNA"/>
</dbReference>
<dbReference type="GO" id="GO:0003700">
    <property type="term" value="F:DNA-binding transcription factor activity"/>
    <property type="evidence" value="ECO:0007669"/>
    <property type="project" value="InterPro"/>
</dbReference>
<evidence type="ECO:0000256" key="3">
    <source>
        <dbReference type="ARBA" id="ARBA00023163"/>
    </source>
</evidence>
<keyword evidence="3" id="KW-0804">Transcription</keyword>
<dbReference type="PROSITE" id="PS01124">
    <property type="entry name" value="HTH_ARAC_FAMILY_2"/>
    <property type="match status" value="1"/>
</dbReference>
<dbReference type="Proteomes" id="UP000528185">
    <property type="component" value="Unassembled WGS sequence"/>
</dbReference>
<dbReference type="InterPro" id="IPR018062">
    <property type="entry name" value="HTH_AraC-typ_CS"/>
</dbReference>
<dbReference type="Gene3D" id="1.10.10.60">
    <property type="entry name" value="Homeodomain-like"/>
    <property type="match status" value="1"/>
</dbReference>
<accession>A0AAN2A1Y5</accession>
<dbReference type="PROSITE" id="PS00041">
    <property type="entry name" value="HTH_ARAC_FAMILY_1"/>
    <property type="match status" value="1"/>
</dbReference>
<dbReference type="PRINTS" id="PR00032">
    <property type="entry name" value="HTHARAC"/>
</dbReference>
<feature type="domain" description="HTH araC/xylS-type" evidence="4">
    <location>
        <begin position="174"/>
        <end position="271"/>
    </location>
</feature>
<organism evidence="5 6">
    <name type="scientific">Rhizobium rhizogenes</name>
    <name type="common">Agrobacterium rhizogenes</name>
    <dbReference type="NCBI Taxonomy" id="359"/>
    <lineage>
        <taxon>Bacteria</taxon>
        <taxon>Pseudomonadati</taxon>
        <taxon>Pseudomonadota</taxon>
        <taxon>Alphaproteobacteria</taxon>
        <taxon>Hyphomicrobiales</taxon>
        <taxon>Rhizobiaceae</taxon>
        <taxon>Rhizobium/Agrobacterium group</taxon>
        <taxon>Rhizobium</taxon>
    </lineage>
</organism>
<proteinExistence type="predicted"/>
<name>A0AAN2A1Y5_RHIRH</name>
<dbReference type="InterPro" id="IPR020449">
    <property type="entry name" value="Tscrpt_reg_AraC-type_HTH"/>
</dbReference>
<dbReference type="Pfam" id="PF12833">
    <property type="entry name" value="HTH_18"/>
    <property type="match status" value="1"/>
</dbReference>
<evidence type="ECO:0000256" key="2">
    <source>
        <dbReference type="ARBA" id="ARBA00023125"/>
    </source>
</evidence>
<dbReference type="InterPro" id="IPR009057">
    <property type="entry name" value="Homeodomain-like_sf"/>
</dbReference>
<keyword evidence="1" id="KW-0805">Transcription regulation</keyword>